<name>A0A0G4DCQ4_ECOLX</name>
<reference evidence="1" key="1">
    <citation type="journal article" date="2015" name="Antimicrob. Agents Chemother.">
        <title>Transfer of CMY-2 Cephalosporinase from Escherichia coli to Virulent Klebsiella pneumoniae Causing a Recurrent Liver Abscess.</title>
        <authorList>
            <person name="Lin Y.T."/>
            <person name="Pan Y.J."/>
            <person name="Lin T.L."/>
            <person name="Fung C.P."/>
            <person name="Wang J.T."/>
        </authorList>
    </citation>
    <scope>NUCLEOTIDE SEQUENCE</scope>
    <source>
        <strain evidence="1">TVGHEC01</strain>
        <plasmid evidence="1">pCMY2</plasmid>
    </source>
</reference>
<evidence type="ECO:0000313" key="1">
    <source>
        <dbReference type="EMBL" id="BAR88015.1"/>
    </source>
</evidence>
<dbReference type="AlphaFoldDB" id="A0A0G4DCQ4"/>
<accession>A0A0G4DCQ4</accession>
<geneLocation type="plasmid" evidence="1">
    <name>pCMY2</name>
</geneLocation>
<sequence>MCVVFQQGAGLINHCLTAGNTFRDGKAVITGGPFTFPQCLFSGLNQGRQQFSRDGHLAVFSHVADNLHRHAGRNTGLNPLVFRDVLQARQDGPDFMIGQGNIHSVSEGLNLFRGPDNQHQWRVCRILCCQLPAEYFACSVHTLSPQSLKQESSSRISVYASIRRRFARNNV</sequence>
<organism evidence="1">
    <name type="scientific">Escherichia coli</name>
    <dbReference type="NCBI Taxonomy" id="562"/>
    <lineage>
        <taxon>Bacteria</taxon>
        <taxon>Pseudomonadati</taxon>
        <taxon>Pseudomonadota</taxon>
        <taxon>Gammaproteobacteria</taxon>
        <taxon>Enterobacterales</taxon>
        <taxon>Enterobacteriaceae</taxon>
        <taxon>Escherichia</taxon>
    </lineage>
</organism>
<keyword evidence="1" id="KW-0614">Plasmid</keyword>
<proteinExistence type="predicted"/>
<protein>
    <submittedName>
        <fullName evidence="1">Uncharacterized protein</fullName>
    </submittedName>
</protein>
<dbReference type="EMBL" id="LC019731">
    <property type="protein sequence ID" value="BAR88015.1"/>
    <property type="molecule type" value="Genomic_DNA"/>
</dbReference>